<dbReference type="RefSeq" id="WP_250922271.1">
    <property type="nucleotide sequence ID" value="NZ_JAMQAW010000036.1"/>
</dbReference>
<organism evidence="1 2">
    <name type="scientific">Streptomyces albipurpureus</name>
    <dbReference type="NCBI Taxonomy" id="2897419"/>
    <lineage>
        <taxon>Bacteria</taxon>
        <taxon>Bacillati</taxon>
        <taxon>Actinomycetota</taxon>
        <taxon>Actinomycetes</taxon>
        <taxon>Kitasatosporales</taxon>
        <taxon>Streptomycetaceae</taxon>
        <taxon>Streptomyces</taxon>
    </lineage>
</organism>
<dbReference type="Pfam" id="PF19466">
    <property type="entry name" value="DUF6003"/>
    <property type="match status" value="1"/>
</dbReference>
<dbReference type="EMBL" id="JAMQAW010000036">
    <property type="protein sequence ID" value="MCM2391943.1"/>
    <property type="molecule type" value="Genomic_DNA"/>
</dbReference>
<sequence length="141" mass="15263">MADEAQLFLLSERSPRLGAALGAVGALECVDTPAVRGWLDAHRIPASSPRVRIVPAGSEVLIPDDADRLPVPLSEEEIERVHSECAPQSITEVESELLAFRDTAEDWEALVLRALTAGVPAPRIVELTGLEPQDIARLARR</sequence>
<name>A0ABT0UX69_9ACTN</name>
<gene>
    <name evidence="1" type="ORF">NBG84_27270</name>
</gene>
<reference evidence="1" key="1">
    <citation type="submission" date="2022-06" db="EMBL/GenBank/DDBJ databases">
        <title>Genome public.</title>
        <authorList>
            <person name="Sun Q."/>
        </authorList>
    </citation>
    <scope>NUCLEOTIDE SEQUENCE</scope>
    <source>
        <strain evidence="1">CWNU-1</strain>
    </source>
</reference>
<dbReference type="Proteomes" id="UP001431429">
    <property type="component" value="Unassembled WGS sequence"/>
</dbReference>
<comment type="caution">
    <text evidence="1">The sequence shown here is derived from an EMBL/GenBank/DDBJ whole genome shotgun (WGS) entry which is preliminary data.</text>
</comment>
<proteinExistence type="predicted"/>
<accession>A0ABT0UX69</accession>
<protein>
    <submittedName>
        <fullName evidence="1">DUF6003 family protein</fullName>
    </submittedName>
</protein>
<dbReference type="InterPro" id="IPR046045">
    <property type="entry name" value="DUF6003"/>
</dbReference>
<keyword evidence="2" id="KW-1185">Reference proteome</keyword>
<evidence type="ECO:0000313" key="2">
    <source>
        <dbReference type="Proteomes" id="UP001431429"/>
    </source>
</evidence>
<evidence type="ECO:0000313" key="1">
    <source>
        <dbReference type="EMBL" id="MCM2391943.1"/>
    </source>
</evidence>